<evidence type="ECO:0000313" key="12">
    <source>
        <dbReference type="Proteomes" id="UP000256424"/>
    </source>
</evidence>
<evidence type="ECO:0000256" key="1">
    <source>
        <dbReference type="ARBA" id="ARBA00008642"/>
    </source>
</evidence>
<dbReference type="InterPro" id="IPR013751">
    <property type="entry name" value="ACP_syn_III_N"/>
</dbReference>
<feature type="active site" evidence="8">
    <location>
        <position position="294"/>
    </location>
</feature>
<dbReference type="NCBIfam" id="TIGR00747">
    <property type="entry name" value="fabH"/>
    <property type="match status" value="1"/>
</dbReference>
<dbReference type="GO" id="GO:0033818">
    <property type="term" value="F:beta-ketoacyl-acyl-carrier-protein synthase III activity"/>
    <property type="evidence" value="ECO:0007669"/>
    <property type="project" value="UniProtKB-UniRule"/>
</dbReference>
<dbReference type="UniPathway" id="UPA00094"/>
<dbReference type="Pfam" id="PF08545">
    <property type="entry name" value="ACP_syn_III"/>
    <property type="match status" value="1"/>
</dbReference>
<evidence type="ECO:0000259" key="9">
    <source>
        <dbReference type="Pfam" id="PF08541"/>
    </source>
</evidence>
<dbReference type="Gene3D" id="3.40.47.10">
    <property type="match status" value="1"/>
</dbReference>
<keyword evidence="6 8" id="KW-0275">Fatty acid biosynthesis</keyword>
<keyword evidence="3 8" id="KW-0808">Transferase</keyword>
<keyword evidence="5 8" id="KW-0443">Lipid metabolism</keyword>
<comment type="subcellular location">
    <subcellularLocation>
        <location evidence="8">Cytoplasm</location>
    </subcellularLocation>
</comment>
<keyword evidence="8" id="KW-0963">Cytoplasm</keyword>
<dbReference type="EMBL" id="NXLW01000002">
    <property type="protein sequence ID" value="RDU73370.1"/>
    <property type="molecule type" value="Genomic_DNA"/>
</dbReference>
<feature type="domain" description="Beta-ketoacyl-[acyl-carrier-protein] synthase III N-terminal" evidence="10">
    <location>
        <begin position="109"/>
        <end position="186"/>
    </location>
</feature>
<feature type="active site" evidence="8">
    <location>
        <position position="264"/>
    </location>
</feature>
<dbReference type="NCBIfam" id="NF006829">
    <property type="entry name" value="PRK09352.1"/>
    <property type="match status" value="1"/>
</dbReference>
<comment type="similarity">
    <text evidence="1 8">Belongs to the thiolase-like superfamily. FabH family.</text>
</comment>
<dbReference type="InterPro" id="IPR016039">
    <property type="entry name" value="Thiolase-like"/>
</dbReference>
<comment type="caution">
    <text evidence="11">The sequence shown here is derived from an EMBL/GenBank/DDBJ whole genome shotgun (WGS) entry which is preliminary data.</text>
</comment>
<evidence type="ECO:0000256" key="4">
    <source>
        <dbReference type="ARBA" id="ARBA00022832"/>
    </source>
</evidence>
<proteinExistence type="inferred from homology"/>
<comment type="subunit">
    <text evidence="8">Homodimer.</text>
</comment>
<evidence type="ECO:0000256" key="3">
    <source>
        <dbReference type="ARBA" id="ARBA00022679"/>
    </source>
</evidence>
<accession>A0A3D8J7Y0</accession>
<protein>
    <recommendedName>
        <fullName evidence="8">Beta-ketoacyl-[acyl-carrier-protein] synthase III</fullName>
        <shortName evidence="8">Beta-ketoacyl-ACP synthase III</shortName>
        <shortName evidence="8">KAS III</shortName>
        <ecNumber evidence="8">2.3.1.180</ecNumber>
    </recommendedName>
    <alternativeName>
        <fullName evidence="8">3-oxoacyl-[acyl-carrier-protein] synthase 3</fullName>
    </alternativeName>
    <alternativeName>
        <fullName evidence="8">3-oxoacyl-[acyl-carrier-protein] synthase III</fullName>
    </alternativeName>
</protein>
<reference evidence="11 12" key="1">
    <citation type="submission" date="2018-04" db="EMBL/GenBank/DDBJ databases">
        <title>Novel Campyloabacter and Helicobacter Species and Strains.</title>
        <authorList>
            <person name="Mannion A.J."/>
            <person name="Shen Z."/>
            <person name="Fox J.G."/>
        </authorList>
    </citation>
    <scope>NUCLEOTIDE SEQUENCE [LARGE SCALE GENOMIC DNA]</scope>
    <source>
        <strain evidence="11 12">MIT 97-5075</strain>
    </source>
</reference>
<feature type="domain" description="Beta-ketoacyl-[acyl-carrier-protein] synthase III C-terminal" evidence="9">
    <location>
        <begin position="248"/>
        <end position="335"/>
    </location>
</feature>
<organism evidence="11 12">
    <name type="scientific">Helicobacter aurati</name>
    <dbReference type="NCBI Taxonomy" id="137778"/>
    <lineage>
        <taxon>Bacteria</taxon>
        <taxon>Pseudomonadati</taxon>
        <taxon>Campylobacterota</taxon>
        <taxon>Epsilonproteobacteria</taxon>
        <taxon>Campylobacterales</taxon>
        <taxon>Helicobacteraceae</taxon>
        <taxon>Helicobacter</taxon>
    </lineage>
</organism>
<comment type="function">
    <text evidence="8">Catalyzes the condensation reaction of fatty acid synthesis by the addition to an acyl acceptor of two carbons from malonyl-ACP. Catalyzes the first condensation reaction which initiates fatty acid synthesis and may therefore play a role in governing the total rate of fatty acid production. Possesses both acetoacetyl-ACP synthase and acetyl transacylase activities. Its substrate specificity determines the biosynthesis of branched-chain and/or straight-chain of fatty acids.</text>
</comment>
<comment type="catalytic activity">
    <reaction evidence="8">
        <text>malonyl-[ACP] + acetyl-CoA + H(+) = 3-oxobutanoyl-[ACP] + CO2 + CoA</text>
        <dbReference type="Rhea" id="RHEA:12080"/>
        <dbReference type="Rhea" id="RHEA-COMP:9623"/>
        <dbReference type="Rhea" id="RHEA-COMP:9625"/>
        <dbReference type="ChEBI" id="CHEBI:15378"/>
        <dbReference type="ChEBI" id="CHEBI:16526"/>
        <dbReference type="ChEBI" id="CHEBI:57287"/>
        <dbReference type="ChEBI" id="CHEBI:57288"/>
        <dbReference type="ChEBI" id="CHEBI:78449"/>
        <dbReference type="ChEBI" id="CHEBI:78450"/>
        <dbReference type="EC" id="2.3.1.180"/>
    </reaction>
</comment>
<dbReference type="AlphaFoldDB" id="A0A3D8J7Y0"/>
<evidence type="ECO:0000256" key="8">
    <source>
        <dbReference type="HAMAP-Rule" id="MF_01815"/>
    </source>
</evidence>
<dbReference type="RefSeq" id="WP_104762984.1">
    <property type="nucleotide sequence ID" value="NZ_FZPM01000012.1"/>
</dbReference>
<dbReference type="OrthoDB" id="9815506at2"/>
<dbReference type="GO" id="GO:0004315">
    <property type="term" value="F:3-oxoacyl-[acyl-carrier-protein] synthase activity"/>
    <property type="evidence" value="ECO:0007669"/>
    <property type="project" value="InterPro"/>
</dbReference>
<dbReference type="InterPro" id="IPR013747">
    <property type="entry name" value="ACP_syn_III_C"/>
</dbReference>
<feature type="active site" evidence="8">
    <location>
        <position position="115"/>
    </location>
</feature>
<evidence type="ECO:0000256" key="2">
    <source>
        <dbReference type="ARBA" id="ARBA00022516"/>
    </source>
</evidence>
<name>A0A3D8J7Y0_9HELI</name>
<dbReference type="SUPFAM" id="SSF53901">
    <property type="entry name" value="Thiolase-like"/>
    <property type="match status" value="1"/>
</dbReference>
<feature type="region of interest" description="ACP-binding" evidence="8">
    <location>
        <begin position="265"/>
        <end position="269"/>
    </location>
</feature>
<dbReference type="PANTHER" id="PTHR43091:SF1">
    <property type="entry name" value="BETA-KETOACYL-[ACYL-CARRIER-PROTEIN] SYNTHASE III, CHLOROPLASTIC"/>
    <property type="match status" value="1"/>
</dbReference>
<gene>
    <name evidence="8" type="primary">fabH</name>
    <name evidence="11" type="ORF">CQA66_01510</name>
</gene>
<evidence type="ECO:0000256" key="5">
    <source>
        <dbReference type="ARBA" id="ARBA00023098"/>
    </source>
</evidence>
<keyword evidence="7 8" id="KW-0511">Multifunctional enzyme</keyword>
<evidence type="ECO:0000256" key="6">
    <source>
        <dbReference type="ARBA" id="ARBA00023160"/>
    </source>
</evidence>
<keyword evidence="2 8" id="KW-0444">Lipid biosynthesis</keyword>
<keyword evidence="4 8" id="KW-0276">Fatty acid metabolism</keyword>
<keyword evidence="12" id="KW-1185">Reference proteome</keyword>
<dbReference type="HAMAP" id="MF_01815">
    <property type="entry name" value="FabH"/>
    <property type="match status" value="1"/>
</dbReference>
<dbReference type="Pfam" id="PF08541">
    <property type="entry name" value="ACP_syn_III_C"/>
    <property type="match status" value="1"/>
</dbReference>
<dbReference type="CDD" id="cd00830">
    <property type="entry name" value="KAS_III"/>
    <property type="match status" value="1"/>
</dbReference>
<dbReference type="InterPro" id="IPR004655">
    <property type="entry name" value="FabH"/>
</dbReference>
<keyword evidence="8" id="KW-0012">Acyltransferase</keyword>
<comment type="domain">
    <text evidence="8">The last Arg residue of the ACP-binding site is essential for the weak association between ACP/AcpP and FabH.</text>
</comment>
<dbReference type="EC" id="2.3.1.180" evidence="8"/>
<sequence>MPIYASMKSVAAYVPNHCIPNSFFTNFLETSDEWIIQRTGIKTRYFAPSHIKSSDLGVEAAKVALRRANLEAKDIDVLLCASISPDFFGMPSTACIIASKLGISDVPAFDIVAACSGFIYCLSVAKSYIESGLYRNVLVIGAEKISTVLDFSDRSTCVLFGDGAGACVIGQSDEIGIKDVHISSNGNFSHLLYTPRNNNVPNHFQADIALLEGIIEDGQIDEQFVKMKGNEVFKVAVRTISKDARDILQRNHISSNELDFFIPHQANLRIIQAIASSLKLSNDKLILTVQQYGNTSAASIPMALDFGYTQGKFKNRDLLLLDAFGAGFTWGSALVYADFVT</sequence>
<evidence type="ECO:0000313" key="11">
    <source>
        <dbReference type="EMBL" id="RDU73370.1"/>
    </source>
</evidence>
<dbReference type="GO" id="GO:0006633">
    <property type="term" value="P:fatty acid biosynthetic process"/>
    <property type="evidence" value="ECO:0007669"/>
    <property type="project" value="UniProtKB-UniRule"/>
</dbReference>
<dbReference type="GO" id="GO:0005737">
    <property type="term" value="C:cytoplasm"/>
    <property type="evidence" value="ECO:0007669"/>
    <property type="project" value="UniProtKB-SubCell"/>
</dbReference>
<comment type="pathway">
    <text evidence="8">Lipid metabolism; fatty acid biosynthesis.</text>
</comment>
<evidence type="ECO:0000259" key="10">
    <source>
        <dbReference type="Pfam" id="PF08545"/>
    </source>
</evidence>
<dbReference type="Proteomes" id="UP000256424">
    <property type="component" value="Unassembled WGS sequence"/>
</dbReference>
<dbReference type="PANTHER" id="PTHR43091">
    <property type="entry name" value="3-OXOACYL-[ACYL-CARRIER-PROTEIN] SYNTHASE"/>
    <property type="match status" value="1"/>
</dbReference>
<evidence type="ECO:0000256" key="7">
    <source>
        <dbReference type="ARBA" id="ARBA00023268"/>
    </source>
</evidence>